<organism evidence="2 3">
    <name type="scientific">Aquabacterium soli</name>
    <dbReference type="NCBI Taxonomy" id="2493092"/>
    <lineage>
        <taxon>Bacteria</taxon>
        <taxon>Pseudomonadati</taxon>
        <taxon>Pseudomonadota</taxon>
        <taxon>Betaproteobacteria</taxon>
        <taxon>Burkholderiales</taxon>
        <taxon>Aquabacterium</taxon>
    </lineage>
</organism>
<dbReference type="Pfam" id="PF21926">
    <property type="entry name" value="FeeM"/>
    <property type="match status" value="1"/>
</dbReference>
<feature type="domain" description="N-acyl amino acid synthase FeeM catalytic core" evidence="1">
    <location>
        <begin position="69"/>
        <end position="176"/>
    </location>
</feature>
<dbReference type="Gene3D" id="3.40.630.30">
    <property type="match status" value="1"/>
</dbReference>
<dbReference type="Proteomes" id="UP000269265">
    <property type="component" value="Unassembled WGS sequence"/>
</dbReference>
<dbReference type="InterPro" id="IPR054597">
    <property type="entry name" value="FeeM_cat"/>
</dbReference>
<gene>
    <name evidence="2" type="ORF">EIP75_07790</name>
</gene>
<evidence type="ECO:0000313" key="2">
    <source>
        <dbReference type="EMBL" id="RRS04869.1"/>
    </source>
</evidence>
<dbReference type="SUPFAM" id="SSF55729">
    <property type="entry name" value="Acyl-CoA N-acyltransferases (Nat)"/>
    <property type="match status" value="1"/>
</dbReference>
<reference evidence="2 3" key="1">
    <citation type="submission" date="2018-12" db="EMBL/GenBank/DDBJ databases">
        <title>The whole draft genome of Aquabacterium sp. SJQ9.</title>
        <authorList>
            <person name="Sun L."/>
            <person name="Gao X."/>
            <person name="Chen W."/>
            <person name="Huang K."/>
        </authorList>
    </citation>
    <scope>NUCLEOTIDE SEQUENCE [LARGE SCALE GENOMIC DNA]</scope>
    <source>
        <strain evidence="2 3">SJQ9</strain>
    </source>
</reference>
<proteinExistence type="predicted"/>
<protein>
    <recommendedName>
        <fullName evidence="1">N-acyl amino acid synthase FeeM catalytic core domain-containing protein</fullName>
    </recommendedName>
</protein>
<accession>A0A3R8TCZ9</accession>
<dbReference type="EMBL" id="RSED01000005">
    <property type="protein sequence ID" value="RRS04869.1"/>
    <property type="molecule type" value="Genomic_DNA"/>
</dbReference>
<keyword evidence="3" id="KW-1185">Reference proteome</keyword>
<sequence length="234" mass="26808">MLYALNTVRDSEWEEHEALADSPTISANTLPFVVRVVRTEAHLQEVCDLRALAYGKRMPEFGRALSVPEPSDKARGTTILMAQDKATGEVVGTLRIHSNIQEPLPIQGVVDIPKRLQENLLVELCRFSIKPGYNKTTVRLGLFKAMYLYCYAHQVQYIWVAARKPLNEIYKSLGFHAPDGGEEQWVPLSYADNIPHSILMFDVLAAERTWFDMRHPLYEFMGRTYHPDIQVFRT</sequence>
<evidence type="ECO:0000313" key="3">
    <source>
        <dbReference type="Proteomes" id="UP000269265"/>
    </source>
</evidence>
<evidence type="ECO:0000259" key="1">
    <source>
        <dbReference type="Pfam" id="PF21926"/>
    </source>
</evidence>
<dbReference type="RefSeq" id="WP_125242687.1">
    <property type="nucleotide sequence ID" value="NZ_RSED01000005.1"/>
</dbReference>
<dbReference type="OrthoDB" id="8773859at2"/>
<dbReference type="AlphaFoldDB" id="A0A3R8TCZ9"/>
<name>A0A3R8TCZ9_9BURK</name>
<comment type="caution">
    <text evidence="2">The sequence shown here is derived from an EMBL/GenBank/DDBJ whole genome shotgun (WGS) entry which is preliminary data.</text>
</comment>
<dbReference type="InterPro" id="IPR016181">
    <property type="entry name" value="Acyl_CoA_acyltransferase"/>
</dbReference>